<dbReference type="AlphaFoldDB" id="A0A1B0BQT3"/>
<evidence type="ECO:0000256" key="7">
    <source>
        <dbReference type="ARBA" id="ARBA00022989"/>
    </source>
</evidence>
<keyword evidence="6" id="KW-0999">Mitochondrion inner membrane</keyword>
<dbReference type="SUPFAM" id="SSF103506">
    <property type="entry name" value="Mitochondrial carrier"/>
    <property type="match status" value="1"/>
</dbReference>
<feature type="repeat" description="Solcar" evidence="10">
    <location>
        <begin position="225"/>
        <end position="331"/>
    </location>
</feature>
<keyword evidence="7" id="KW-1133">Transmembrane helix</keyword>
<feature type="repeat" description="Solcar" evidence="10">
    <location>
        <begin position="25"/>
        <end position="118"/>
    </location>
</feature>
<reference evidence="12" key="2">
    <citation type="submission" date="2020-05" db="UniProtKB">
        <authorList>
            <consortium name="EnsemblMetazoa"/>
        </authorList>
    </citation>
    <scope>IDENTIFICATION</scope>
    <source>
        <strain evidence="12">IAEA</strain>
    </source>
</reference>
<keyword evidence="3 11" id="KW-0813">Transport</keyword>
<keyword evidence="8" id="KW-0496">Mitochondrion</keyword>
<evidence type="ECO:0000256" key="9">
    <source>
        <dbReference type="ARBA" id="ARBA00023136"/>
    </source>
</evidence>
<evidence type="ECO:0000256" key="4">
    <source>
        <dbReference type="ARBA" id="ARBA00022692"/>
    </source>
</evidence>
<organism evidence="12 13">
    <name type="scientific">Glossina palpalis gambiensis</name>
    <dbReference type="NCBI Taxonomy" id="67801"/>
    <lineage>
        <taxon>Eukaryota</taxon>
        <taxon>Metazoa</taxon>
        <taxon>Ecdysozoa</taxon>
        <taxon>Arthropoda</taxon>
        <taxon>Hexapoda</taxon>
        <taxon>Insecta</taxon>
        <taxon>Pterygota</taxon>
        <taxon>Neoptera</taxon>
        <taxon>Endopterygota</taxon>
        <taxon>Diptera</taxon>
        <taxon>Brachycera</taxon>
        <taxon>Muscomorpha</taxon>
        <taxon>Hippoboscoidea</taxon>
        <taxon>Glossinidae</taxon>
        <taxon>Glossina</taxon>
    </lineage>
</organism>
<keyword evidence="9 10" id="KW-0472">Membrane</keyword>
<dbReference type="GO" id="GO:0005743">
    <property type="term" value="C:mitochondrial inner membrane"/>
    <property type="evidence" value="ECO:0007669"/>
    <property type="project" value="UniProtKB-SubCell"/>
</dbReference>
<dbReference type="EnsemblMetazoa" id="GPPI037685-RA">
    <property type="protein sequence ID" value="GPPI037685-PA"/>
    <property type="gene ID" value="GPPI037685"/>
</dbReference>
<name>A0A1B0BQT3_9MUSC</name>
<evidence type="ECO:0000256" key="2">
    <source>
        <dbReference type="ARBA" id="ARBA00006375"/>
    </source>
</evidence>
<keyword evidence="4 10" id="KW-0812">Transmembrane</keyword>
<dbReference type="Gene3D" id="1.50.40.10">
    <property type="entry name" value="Mitochondrial carrier domain"/>
    <property type="match status" value="1"/>
</dbReference>
<dbReference type="InterPro" id="IPR050391">
    <property type="entry name" value="Mito_Metabolite_Transporter"/>
</dbReference>
<evidence type="ECO:0000313" key="13">
    <source>
        <dbReference type="Proteomes" id="UP000092460"/>
    </source>
</evidence>
<dbReference type="FunFam" id="1.50.40.10:FF:000062">
    <property type="entry name" value="mitochondrial uncoupling protein 3"/>
    <property type="match status" value="1"/>
</dbReference>
<keyword evidence="5" id="KW-0677">Repeat</keyword>
<dbReference type="Pfam" id="PF00153">
    <property type="entry name" value="Mito_carr"/>
    <property type="match status" value="3"/>
</dbReference>
<comment type="subcellular location">
    <subcellularLocation>
        <location evidence="1">Mitochondrion inner membrane</location>
        <topology evidence="1">Multi-pass membrane protein</topology>
    </subcellularLocation>
</comment>
<keyword evidence="13" id="KW-1185">Reference proteome</keyword>
<comment type="similarity">
    <text evidence="2 11">Belongs to the mitochondrial carrier (TC 2.A.29) family.</text>
</comment>
<protein>
    <recommendedName>
        <fullName evidence="14">Mitochondrial uncoupling protein 4</fullName>
    </recommendedName>
</protein>
<dbReference type="InterPro" id="IPR023395">
    <property type="entry name" value="MCP_dom_sf"/>
</dbReference>
<dbReference type="PROSITE" id="PS50920">
    <property type="entry name" value="SOLCAR"/>
    <property type="match status" value="3"/>
</dbReference>
<dbReference type="PANTHER" id="PTHR45618">
    <property type="entry name" value="MITOCHONDRIAL DICARBOXYLATE CARRIER-RELATED"/>
    <property type="match status" value="1"/>
</dbReference>
<dbReference type="InterPro" id="IPR018108">
    <property type="entry name" value="MCP_transmembrane"/>
</dbReference>
<reference evidence="13" key="1">
    <citation type="submission" date="2015-01" db="EMBL/GenBank/DDBJ databases">
        <authorList>
            <person name="Aksoy S."/>
            <person name="Warren W."/>
            <person name="Wilson R.K."/>
        </authorList>
    </citation>
    <scope>NUCLEOTIDE SEQUENCE [LARGE SCALE GENOMIC DNA]</scope>
    <source>
        <strain evidence="13">IAEA</strain>
    </source>
</reference>
<feature type="repeat" description="Solcar" evidence="10">
    <location>
        <begin position="128"/>
        <end position="216"/>
    </location>
</feature>
<sequence>MVEKKPIVTDTKTPLTENVEKRFIDTIPCTYILSVLAATNAELITYPLDLTKTRLQIQGELAKAQEVKAKYRGMLATAFGIVKEEGPLKLWYGVSSVIYRHMIYSGVRVCTYDYLRTTFGHDNLPVWKSALFGLLSGCFAQWLANPADLVKVQMQMEGKRRLMGEPPRILSSHQAFVDIYKRGGIVGLWQGSVPSVQRAALVNLGDLTAYDLAKRFLIHKMEMKEGPLAHMLASFVAGFVAAVAATPADVVKSRVMNQPTDERGRQVPIYIKFNINSQFSGIIYKGSLDCLKQTVSAEGYMGLYKGFVPHWIRLGPWALTFWVTFEQLRSILGGAAF</sequence>
<evidence type="ECO:0000256" key="8">
    <source>
        <dbReference type="ARBA" id="ARBA00023128"/>
    </source>
</evidence>
<accession>A0A1B0BQT3</accession>
<evidence type="ECO:0000256" key="6">
    <source>
        <dbReference type="ARBA" id="ARBA00022792"/>
    </source>
</evidence>
<proteinExistence type="inferred from homology"/>
<dbReference type="VEuPathDB" id="VectorBase:GPPI037685"/>
<evidence type="ECO:0000256" key="5">
    <source>
        <dbReference type="ARBA" id="ARBA00022737"/>
    </source>
</evidence>
<evidence type="ECO:0000256" key="10">
    <source>
        <dbReference type="PROSITE-ProRule" id="PRU00282"/>
    </source>
</evidence>
<dbReference type="EMBL" id="JXJN01018766">
    <property type="status" value="NOT_ANNOTATED_CDS"/>
    <property type="molecule type" value="Genomic_DNA"/>
</dbReference>
<dbReference type="STRING" id="67801.A0A1B0BQT3"/>
<evidence type="ECO:0008006" key="14">
    <source>
        <dbReference type="Google" id="ProtNLM"/>
    </source>
</evidence>
<dbReference type="Proteomes" id="UP000092460">
    <property type="component" value="Unassembled WGS sequence"/>
</dbReference>
<evidence type="ECO:0000313" key="12">
    <source>
        <dbReference type="EnsemblMetazoa" id="GPPI037685-PA"/>
    </source>
</evidence>
<evidence type="ECO:0000256" key="11">
    <source>
        <dbReference type="RuleBase" id="RU000488"/>
    </source>
</evidence>
<evidence type="ECO:0000256" key="3">
    <source>
        <dbReference type="ARBA" id="ARBA00022448"/>
    </source>
</evidence>
<evidence type="ECO:0000256" key="1">
    <source>
        <dbReference type="ARBA" id="ARBA00004448"/>
    </source>
</evidence>